<dbReference type="RefSeq" id="WP_251840686.1">
    <property type="nucleotide sequence ID" value="NZ_JACSPO010000013.1"/>
</dbReference>
<reference evidence="1 2" key="1">
    <citation type="submission" date="2020-08" db="EMBL/GenBank/DDBJ databases">
        <title>A Genomic Blueprint of the Chicken Gut Microbiome.</title>
        <authorList>
            <person name="Gilroy R."/>
            <person name="Ravi A."/>
            <person name="Getino M."/>
            <person name="Pursley I."/>
            <person name="Horton D.L."/>
            <person name="Alikhan N.-F."/>
            <person name="Baker D."/>
            <person name="Gharbi K."/>
            <person name="Hall N."/>
            <person name="Watson M."/>
            <person name="Adriaenssens E.M."/>
            <person name="Foster-Nyarko E."/>
            <person name="Jarju S."/>
            <person name="Secka A."/>
            <person name="Antonio M."/>
            <person name="Oren A."/>
            <person name="Chaudhuri R."/>
            <person name="La Ragione R.M."/>
            <person name="Hildebrand F."/>
            <person name="Pallen M.J."/>
        </authorList>
    </citation>
    <scope>NUCLEOTIDE SEQUENCE [LARGE SCALE GENOMIC DNA]</scope>
    <source>
        <strain evidence="1 2">Sa1BUA1</strain>
    </source>
</reference>
<sequence length="65" mass="6632">MFTTRDYTRANGYVSDAELVELTEDTVVDAAAGTTTVPCAIGGGVIAISAALPDFCPTGACTTRC</sequence>
<evidence type="ECO:0000313" key="2">
    <source>
        <dbReference type="Proteomes" id="UP000661894"/>
    </source>
</evidence>
<comment type="caution">
    <text evidence="1">The sequence shown here is derived from an EMBL/GenBank/DDBJ whole genome shotgun (WGS) entry which is preliminary data.</text>
</comment>
<organism evidence="1 2">
    <name type="scientific">Oceanitalea stevensii</name>
    <dbReference type="NCBI Taxonomy" id="2763072"/>
    <lineage>
        <taxon>Bacteria</taxon>
        <taxon>Bacillati</taxon>
        <taxon>Actinomycetota</taxon>
        <taxon>Actinomycetes</taxon>
        <taxon>Micrococcales</taxon>
        <taxon>Bogoriellaceae</taxon>
        <taxon>Georgenia</taxon>
    </lineage>
</organism>
<proteinExistence type="predicted"/>
<dbReference type="EMBL" id="JACSPO010000013">
    <property type="protein sequence ID" value="MBD8063587.1"/>
    <property type="molecule type" value="Genomic_DNA"/>
</dbReference>
<accession>A0ABR8Z5Z3</accession>
<keyword evidence="2" id="KW-1185">Reference proteome</keyword>
<name>A0ABR8Z5Z3_9MICO</name>
<protein>
    <submittedName>
        <fullName evidence="1">Uncharacterized protein</fullName>
    </submittedName>
</protein>
<evidence type="ECO:0000313" key="1">
    <source>
        <dbReference type="EMBL" id="MBD8063587.1"/>
    </source>
</evidence>
<dbReference type="Proteomes" id="UP000661894">
    <property type="component" value="Unassembled WGS sequence"/>
</dbReference>
<dbReference type="NCBIfam" id="NF038161">
    <property type="entry name" value="lant_II_LchA2"/>
    <property type="match status" value="1"/>
</dbReference>
<gene>
    <name evidence="1" type="ORF">H9624_14790</name>
</gene>